<name>A0A347U8J8_9BACT</name>
<proteinExistence type="predicted"/>
<dbReference type="Proteomes" id="UP000262582">
    <property type="component" value="Chromosome"/>
</dbReference>
<reference evidence="1 3" key="2">
    <citation type="submission" date="2018-08" db="EMBL/GenBank/DDBJ databases">
        <title>Complete genome of the Arcobacter ellisii type strain LMG 26155.</title>
        <authorList>
            <person name="Miller W.G."/>
            <person name="Yee E."/>
            <person name="Bono J.L."/>
        </authorList>
    </citation>
    <scope>NUCLEOTIDE SEQUENCE [LARGE SCALE GENOMIC DNA]</scope>
    <source>
        <strain evidence="1 3">LMG 26155</strain>
    </source>
</reference>
<evidence type="ECO:0008006" key="5">
    <source>
        <dbReference type="Google" id="ProtNLM"/>
    </source>
</evidence>
<dbReference type="Gene3D" id="1.10.260.40">
    <property type="entry name" value="lambda repressor-like DNA-binding domains"/>
    <property type="match status" value="1"/>
</dbReference>
<dbReference type="GO" id="GO:0003677">
    <property type="term" value="F:DNA binding"/>
    <property type="evidence" value="ECO:0007669"/>
    <property type="project" value="InterPro"/>
</dbReference>
<evidence type="ECO:0000313" key="3">
    <source>
        <dbReference type="Proteomes" id="UP000262582"/>
    </source>
</evidence>
<dbReference type="InterPro" id="IPR010982">
    <property type="entry name" value="Lambda_DNA-bd_dom_sf"/>
</dbReference>
<keyword evidence="3" id="KW-1185">Reference proteome</keyword>
<dbReference type="EMBL" id="CP032097">
    <property type="protein sequence ID" value="AXX95176.1"/>
    <property type="molecule type" value="Genomic_DNA"/>
</dbReference>
<dbReference type="Proteomes" id="UP000290588">
    <property type="component" value="Unassembled WGS sequence"/>
</dbReference>
<organism evidence="2 4">
    <name type="scientific">Arcobacter ellisii</name>
    <dbReference type="NCBI Taxonomy" id="913109"/>
    <lineage>
        <taxon>Bacteria</taxon>
        <taxon>Pseudomonadati</taxon>
        <taxon>Campylobacterota</taxon>
        <taxon>Epsilonproteobacteria</taxon>
        <taxon>Campylobacterales</taxon>
        <taxon>Arcobacteraceae</taxon>
        <taxon>Arcobacter</taxon>
    </lineage>
</organism>
<gene>
    <name evidence="1" type="ORF">AELL_1516</name>
    <name evidence="2" type="ORF">CP962_09200</name>
</gene>
<evidence type="ECO:0000313" key="4">
    <source>
        <dbReference type="Proteomes" id="UP000290588"/>
    </source>
</evidence>
<dbReference type="KEGG" id="aell:AELL_1516"/>
<accession>A0A347U8J8</accession>
<protein>
    <recommendedName>
        <fullName evidence="5">HTH cro/C1-type domain-containing protein</fullName>
    </recommendedName>
</protein>
<dbReference type="EMBL" id="NXIG01000008">
    <property type="protein sequence ID" value="RXI30170.1"/>
    <property type="molecule type" value="Genomic_DNA"/>
</dbReference>
<sequence length="110" mass="12931">MSKISENFCKALDILGLRQIDISKKYDIPRQTVNIFMTDQKTITDKLIEVCEKENINLNFIATGKGNIIIKENEKTNFKEELHKMIDEIKEEKAEIYYHLIKAEILKEKL</sequence>
<evidence type="ECO:0000313" key="2">
    <source>
        <dbReference type="EMBL" id="RXI30170.1"/>
    </source>
</evidence>
<evidence type="ECO:0000313" key="1">
    <source>
        <dbReference type="EMBL" id="AXX95176.1"/>
    </source>
</evidence>
<reference evidence="2 4" key="1">
    <citation type="submission" date="2017-09" db="EMBL/GenBank/DDBJ databases">
        <title>Genomics of the genus Arcobacter.</title>
        <authorList>
            <person name="Perez-Cataluna A."/>
            <person name="Figueras M.J."/>
            <person name="Salas-Masso N."/>
        </authorList>
    </citation>
    <scope>NUCLEOTIDE SEQUENCE [LARGE SCALE GENOMIC DNA]</scope>
    <source>
        <strain evidence="2 4">CECT 7837</strain>
    </source>
</reference>
<dbReference type="RefSeq" id="WP_164967243.1">
    <property type="nucleotide sequence ID" value="NZ_CP032097.1"/>
</dbReference>
<dbReference type="AlphaFoldDB" id="A0A347U8J8"/>